<dbReference type="AlphaFoldDB" id="A0ABD2XF50"/>
<accession>A0ABD2XF50</accession>
<dbReference type="Gene3D" id="3.30.40.10">
    <property type="entry name" value="Zinc/RING finger domain, C3HC4 (zinc finger)"/>
    <property type="match status" value="1"/>
</dbReference>
<dbReference type="GO" id="GO:0005634">
    <property type="term" value="C:nucleus"/>
    <property type="evidence" value="ECO:0007669"/>
    <property type="project" value="UniProtKB-SubCell"/>
</dbReference>
<evidence type="ECO:0008006" key="17">
    <source>
        <dbReference type="Google" id="ProtNLM"/>
    </source>
</evidence>
<feature type="compositionally biased region" description="Basic and acidic residues" evidence="11">
    <location>
        <begin position="488"/>
        <end position="501"/>
    </location>
</feature>
<name>A0ABD2XF50_9HYME</name>
<dbReference type="GO" id="GO:0008270">
    <property type="term" value="F:zinc ion binding"/>
    <property type="evidence" value="ECO:0007669"/>
    <property type="project" value="UniProtKB-KW"/>
</dbReference>
<feature type="domain" description="PINIT" evidence="14">
    <location>
        <begin position="181"/>
        <end position="346"/>
    </location>
</feature>
<dbReference type="InterPro" id="IPR013083">
    <property type="entry name" value="Znf_RING/FYVE/PHD"/>
</dbReference>
<evidence type="ECO:0000256" key="6">
    <source>
        <dbReference type="ARBA" id="ARBA00022771"/>
    </source>
</evidence>
<evidence type="ECO:0000256" key="10">
    <source>
        <dbReference type="PROSITE-ProRule" id="PRU00452"/>
    </source>
</evidence>
<dbReference type="GO" id="GO:0016746">
    <property type="term" value="F:acyltransferase activity"/>
    <property type="evidence" value="ECO:0007669"/>
    <property type="project" value="UniProtKB-ARBA"/>
</dbReference>
<evidence type="ECO:0000313" key="16">
    <source>
        <dbReference type="Proteomes" id="UP001627154"/>
    </source>
</evidence>
<feature type="compositionally biased region" description="Polar residues" evidence="11">
    <location>
        <begin position="550"/>
        <end position="565"/>
    </location>
</feature>
<feature type="domain" description="SP-RING-type" evidence="13">
    <location>
        <begin position="378"/>
        <end position="459"/>
    </location>
</feature>
<feature type="region of interest" description="Disordered" evidence="11">
    <location>
        <begin position="488"/>
        <end position="566"/>
    </location>
</feature>
<dbReference type="Proteomes" id="UP001627154">
    <property type="component" value="Unassembled WGS sequence"/>
</dbReference>
<dbReference type="InterPro" id="IPR003034">
    <property type="entry name" value="SAP_dom"/>
</dbReference>
<dbReference type="InterPro" id="IPR004181">
    <property type="entry name" value="Znf_MIZ"/>
</dbReference>
<feature type="region of interest" description="Disordered" evidence="11">
    <location>
        <begin position="112"/>
        <end position="138"/>
    </location>
</feature>
<dbReference type="SMART" id="SM00513">
    <property type="entry name" value="SAP"/>
    <property type="match status" value="1"/>
</dbReference>
<dbReference type="SUPFAM" id="SSF68906">
    <property type="entry name" value="SAP domain"/>
    <property type="match status" value="1"/>
</dbReference>
<evidence type="ECO:0000256" key="1">
    <source>
        <dbReference type="ARBA" id="ARBA00004123"/>
    </source>
</evidence>
<comment type="pathway">
    <text evidence="2">Protein modification; protein sumoylation.</text>
</comment>
<dbReference type="PANTHER" id="PTHR10782">
    <property type="entry name" value="ZINC FINGER MIZ DOMAIN-CONTAINING PROTEIN"/>
    <property type="match status" value="1"/>
</dbReference>
<dbReference type="PROSITE" id="PS51044">
    <property type="entry name" value="ZF_SP_RING"/>
    <property type="match status" value="1"/>
</dbReference>
<keyword evidence="9" id="KW-0539">Nucleus</keyword>
<dbReference type="Gene3D" id="1.10.720.30">
    <property type="entry name" value="SAP domain"/>
    <property type="match status" value="1"/>
</dbReference>
<dbReference type="InterPro" id="IPR023321">
    <property type="entry name" value="PINIT"/>
</dbReference>
<evidence type="ECO:0000259" key="12">
    <source>
        <dbReference type="PROSITE" id="PS50800"/>
    </source>
</evidence>
<keyword evidence="7" id="KW-0833">Ubl conjugation pathway</keyword>
<protein>
    <recommendedName>
        <fullName evidence="17">E3 SUMO-protein ligase PIAS3</fullName>
    </recommendedName>
</protein>
<evidence type="ECO:0000256" key="11">
    <source>
        <dbReference type="SAM" id="MobiDB-lite"/>
    </source>
</evidence>
<feature type="domain" description="SAP" evidence="12">
    <location>
        <begin position="11"/>
        <end position="45"/>
    </location>
</feature>
<dbReference type="FunFam" id="1.10.720.30:FF:000001">
    <property type="entry name" value="E3 SUMO-protein ligase PIAS2 isoform 1"/>
    <property type="match status" value="1"/>
</dbReference>
<comment type="caution">
    <text evidence="15">The sequence shown here is derived from an EMBL/GenBank/DDBJ whole genome shotgun (WGS) entry which is preliminary data.</text>
</comment>
<dbReference type="FunFam" id="3.30.40.10:FF:000247">
    <property type="entry name" value="Uncharacterized protein, isoform B"/>
    <property type="match status" value="1"/>
</dbReference>
<keyword evidence="6 10" id="KW-0863">Zinc-finger</keyword>
<dbReference type="PROSITE" id="PS51466">
    <property type="entry name" value="PINIT"/>
    <property type="match status" value="1"/>
</dbReference>
<dbReference type="PROSITE" id="PS50800">
    <property type="entry name" value="SAP"/>
    <property type="match status" value="1"/>
</dbReference>
<evidence type="ECO:0000256" key="8">
    <source>
        <dbReference type="ARBA" id="ARBA00022833"/>
    </source>
</evidence>
<comment type="subcellular location">
    <subcellularLocation>
        <location evidence="1">Nucleus</location>
    </subcellularLocation>
</comment>
<keyword evidence="5" id="KW-0479">Metal-binding</keyword>
<dbReference type="GO" id="GO:0005694">
    <property type="term" value="C:chromosome"/>
    <property type="evidence" value="ECO:0007669"/>
    <property type="project" value="UniProtKB-ARBA"/>
</dbReference>
<evidence type="ECO:0000259" key="14">
    <source>
        <dbReference type="PROSITE" id="PS51466"/>
    </source>
</evidence>
<dbReference type="Pfam" id="PF14324">
    <property type="entry name" value="PINIT"/>
    <property type="match status" value="1"/>
</dbReference>
<gene>
    <name evidence="15" type="ORF">TKK_003438</name>
</gene>
<dbReference type="Gene3D" id="2.60.120.780">
    <property type="entry name" value="PINIT domain"/>
    <property type="match status" value="1"/>
</dbReference>
<evidence type="ECO:0000259" key="13">
    <source>
        <dbReference type="PROSITE" id="PS51044"/>
    </source>
</evidence>
<comment type="similarity">
    <text evidence="3">Belongs to the PIAS family.</text>
</comment>
<sequence length="575" mass="64638">MSEVEEMENMVMSFRVSELQTLLGYAGRNKSGRKTELQQRALELLRSRSHPILTKIRELYQNIQSDQQQVTHQMYAPSGGPIDPPQLDPNMHSRNYFTRWSNFVDPRQGHAQAMSQQAQAKDLPPAHQASIPHSAVTQRTTSIYQTPGYTHVTPQQRAGSTIYQPYPYAAQKGIPLTAPMPVAPPQYPVHPDVKFKRLPFYDLLGELMKPSSLTPNHNTRQQEQTFVFHLTPQQATDIASSRDCRQGVKMDYVVQVQLRFCLQETSCEQEDNFPPNCSVKVNNKLCGLPNLVPTNKPGVEPKRPPRPVNISQLVKLSPTVANTVTVSWAADYGRRYAIGIYLVRKLTSSELLQRMKSKGVKHSDYTRGLIKEKLCEDADSEIATTSLRVSLACPLGKMRMSTPCRASTCYHLQCFDASLFLQMNERKATWHCPVCDKPALYDNLTIDGYFQEVLSSNKLLPDVNEIQLLQDGSWENLVLKKEKDCKDKHEANTSHSKKDIDVTLEIDESAPSTPAPNDKKRSAEVIDLISDSSDDEESVITSSNKKMALSSPSKPQTSAISSTSDYPELMIIDLE</sequence>
<evidence type="ECO:0000256" key="5">
    <source>
        <dbReference type="ARBA" id="ARBA00022723"/>
    </source>
</evidence>
<proteinExistence type="inferred from homology"/>
<dbReference type="PANTHER" id="PTHR10782:SF94">
    <property type="entry name" value="SUPPRESSOR OF VARIEGATION 2-10, ISOFORM I"/>
    <property type="match status" value="1"/>
</dbReference>
<reference evidence="15 16" key="1">
    <citation type="journal article" date="2024" name="bioRxiv">
        <title>A reference genome for Trichogramma kaykai: A tiny desert-dwelling parasitoid wasp with competing sex-ratio distorters.</title>
        <authorList>
            <person name="Culotta J."/>
            <person name="Lindsey A.R."/>
        </authorList>
    </citation>
    <scope>NUCLEOTIDE SEQUENCE [LARGE SCALE GENOMIC DNA]</scope>
    <source>
        <strain evidence="15 16">KSX58</strain>
    </source>
</reference>
<dbReference type="Pfam" id="PF02037">
    <property type="entry name" value="SAP"/>
    <property type="match status" value="1"/>
</dbReference>
<dbReference type="Pfam" id="PF02891">
    <property type="entry name" value="zf-MIZ"/>
    <property type="match status" value="1"/>
</dbReference>
<keyword evidence="4" id="KW-0808">Transferase</keyword>
<evidence type="ECO:0000256" key="4">
    <source>
        <dbReference type="ARBA" id="ARBA00022679"/>
    </source>
</evidence>
<evidence type="ECO:0000313" key="15">
    <source>
        <dbReference type="EMBL" id="KAL3403750.1"/>
    </source>
</evidence>
<keyword evidence="16" id="KW-1185">Reference proteome</keyword>
<evidence type="ECO:0000256" key="3">
    <source>
        <dbReference type="ARBA" id="ARBA00005383"/>
    </source>
</evidence>
<evidence type="ECO:0000256" key="2">
    <source>
        <dbReference type="ARBA" id="ARBA00004718"/>
    </source>
</evidence>
<dbReference type="GO" id="GO:0097240">
    <property type="term" value="P:chromosome attachment to the nuclear envelope"/>
    <property type="evidence" value="ECO:0007669"/>
    <property type="project" value="UniProtKB-ARBA"/>
</dbReference>
<evidence type="ECO:0000256" key="9">
    <source>
        <dbReference type="ARBA" id="ARBA00023242"/>
    </source>
</evidence>
<dbReference type="FunFam" id="2.60.120.780:FF:000001">
    <property type="entry name" value="E3 SUMO-protein ligase PIAS2 isoform X1"/>
    <property type="match status" value="1"/>
</dbReference>
<organism evidence="15 16">
    <name type="scientific">Trichogramma kaykai</name>
    <dbReference type="NCBI Taxonomy" id="54128"/>
    <lineage>
        <taxon>Eukaryota</taxon>
        <taxon>Metazoa</taxon>
        <taxon>Ecdysozoa</taxon>
        <taxon>Arthropoda</taxon>
        <taxon>Hexapoda</taxon>
        <taxon>Insecta</taxon>
        <taxon>Pterygota</taxon>
        <taxon>Neoptera</taxon>
        <taxon>Endopterygota</taxon>
        <taxon>Hymenoptera</taxon>
        <taxon>Apocrita</taxon>
        <taxon>Proctotrupomorpha</taxon>
        <taxon>Chalcidoidea</taxon>
        <taxon>Trichogrammatidae</taxon>
        <taxon>Trichogramma</taxon>
    </lineage>
</organism>
<evidence type="ECO:0000256" key="7">
    <source>
        <dbReference type="ARBA" id="ARBA00022786"/>
    </source>
</evidence>
<dbReference type="InterPro" id="IPR038654">
    <property type="entry name" value="PINIT_sf"/>
</dbReference>
<dbReference type="EMBL" id="JBJJXI010000028">
    <property type="protein sequence ID" value="KAL3403750.1"/>
    <property type="molecule type" value="Genomic_DNA"/>
</dbReference>
<dbReference type="InterPro" id="IPR036361">
    <property type="entry name" value="SAP_dom_sf"/>
</dbReference>
<keyword evidence="8" id="KW-0862">Zinc</keyword>
<dbReference type="GO" id="GO:0140096">
    <property type="term" value="F:catalytic activity, acting on a protein"/>
    <property type="evidence" value="ECO:0007669"/>
    <property type="project" value="UniProtKB-ARBA"/>
</dbReference>